<dbReference type="PROSITE" id="PS50005">
    <property type="entry name" value="TPR"/>
    <property type="match status" value="4"/>
</dbReference>
<feature type="region of interest" description="Disordered" evidence="2">
    <location>
        <begin position="314"/>
        <end position="368"/>
    </location>
</feature>
<feature type="compositionally biased region" description="Basic and acidic residues" evidence="2">
    <location>
        <begin position="314"/>
        <end position="331"/>
    </location>
</feature>
<dbReference type="RefSeq" id="WP_145360241.1">
    <property type="nucleotide sequence ID" value="NZ_CP036265.1"/>
</dbReference>
<dbReference type="PANTHER" id="PTHR44366">
    <property type="entry name" value="UDP-N-ACETYLGLUCOSAMINE--PEPTIDE N-ACETYLGLUCOSAMINYLTRANSFERASE 110 KDA SUBUNIT"/>
    <property type="match status" value="1"/>
</dbReference>
<keyword evidence="1" id="KW-0802">TPR repeat</keyword>
<evidence type="ECO:0000256" key="2">
    <source>
        <dbReference type="SAM" id="MobiDB-lite"/>
    </source>
</evidence>
<sequence>MSAPPATDLSAVARAHAAAGQREEAADAYEQAAAAAPMDVELHMAAGGAVFAAGRLDRAIELFEKVTRLTPAHARALVNIGAIHNRTGDHKQAERVLQKAISLDHNIAEGFYNLGIARRKLNRNKLAAEAYREAVRLDPAFAEAHQNLGNTLLDLGRARAAADAFREALRIRPDFPKASAGLRRAEAEAEKKQASLTSLDRFALPPAPGGPTMKTAVRQRRYPVLSANHRMKDRAQLGHLTVAVEASAAGWAEILKGDLPAALGKLEHAIAGSTGTTLVDAFDTFERAVERADGAAAAYRIEAVRTRAHEELIRAPKLPDLDPAEAGHEGAAEPPSSASSPAIITGAASPPGPSGETASPPASPPASP</sequence>
<feature type="repeat" description="TPR" evidence="1">
    <location>
        <begin position="74"/>
        <end position="107"/>
    </location>
</feature>
<dbReference type="InterPro" id="IPR037919">
    <property type="entry name" value="OGT"/>
</dbReference>
<evidence type="ECO:0000313" key="4">
    <source>
        <dbReference type="Proteomes" id="UP000318741"/>
    </source>
</evidence>
<dbReference type="Pfam" id="PF13181">
    <property type="entry name" value="TPR_8"/>
    <property type="match status" value="1"/>
</dbReference>
<dbReference type="AlphaFoldDB" id="A0A517PDB4"/>
<dbReference type="EMBL" id="CP036265">
    <property type="protein sequence ID" value="QDT17363.1"/>
    <property type="molecule type" value="Genomic_DNA"/>
</dbReference>
<dbReference type="KEGG" id="acaf:CA12_34840"/>
<evidence type="ECO:0000313" key="3">
    <source>
        <dbReference type="EMBL" id="QDT17363.1"/>
    </source>
</evidence>
<feature type="repeat" description="TPR" evidence="1">
    <location>
        <begin position="142"/>
        <end position="175"/>
    </location>
</feature>
<dbReference type="OrthoDB" id="267414at2"/>
<dbReference type="Gene3D" id="1.25.40.10">
    <property type="entry name" value="Tetratricopeptide repeat domain"/>
    <property type="match status" value="3"/>
</dbReference>
<evidence type="ECO:0000256" key="1">
    <source>
        <dbReference type="PROSITE-ProRule" id="PRU00339"/>
    </source>
</evidence>
<dbReference type="GO" id="GO:0006493">
    <property type="term" value="P:protein O-linked glycosylation"/>
    <property type="evidence" value="ECO:0007669"/>
    <property type="project" value="InterPro"/>
</dbReference>
<dbReference type="Proteomes" id="UP000318741">
    <property type="component" value="Chromosome"/>
</dbReference>
<dbReference type="PROSITE" id="PS50293">
    <property type="entry name" value="TPR_REGION"/>
    <property type="match status" value="1"/>
</dbReference>
<name>A0A517PDB4_9PLAN</name>
<reference evidence="3 4" key="1">
    <citation type="submission" date="2019-02" db="EMBL/GenBank/DDBJ databases">
        <title>Deep-cultivation of Planctomycetes and their phenomic and genomic characterization uncovers novel biology.</title>
        <authorList>
            <person name="Wiegand S."/>
            <person name="Jogler M."/>
            <person name="Boedeker C."/>
            <person name="Pinto D."/>
            <person name="Vollmers J."/>
            <person name="Rivas-Marin E."/>
            <person name="Kohn T."/>
            <person name="Peeters S.H."/>
            <person name="Heuer A."/>
            <person name="Rast P."/>
            <person name="Oberbeckmann S."/>
            <person name="Bunk B."/>
            <person name="Jeske O."/>
            <person name="Meyerdierks A."/>
            <person name="Storesund J.E."/>
            <person name="Kallscheuer N."/>
            <person name="Luecker S."/>
            <person name="Lage O.M."/>
            <person name="Pohl T."/>
            <person name="Merkel B.J."/>
            <person name="Hornburger P."/>
            <person name="Mueller R.-W."/>
            <person name="Bruemmer F."/>
            <person name="Labrenz M."/>
            <person name="Spormann A.M."/>
            <person name="Op den Camp H."/>
            <person name="Overmann J."/>
            <person name="Amann R."/>
            <person name="Jetten M.S.M."/>
            <person name="Mascher T."/>
            <person name="Medema M.H."/>
            <person name="Devos D.P."/>
            <person name="Kaster A.-K."/>
            <person name="Ovreas L."/>
            <person name="Rohde M."/>
            <person name="Galperin M.Y."/>
            <person name="Jogler C."/>
        </authorList>
    </citation>
    <scope>NUCLEOTIDE SEQUENCE [LARGE SCALE GENOMIC DNA]</scope>
    <source>
        <strain evidence="3 4">CA12</strain>
    </source>
</reference>
<protein>
    <submittedName>
        <fullName evidence="3">Tetratricopeptide repeat protein</fullName>
    </submittedName>
</protein>
<keyword evidence="4" id="KW-1185">Reference proteome</keyword>
<dbReference type="GO" id="GO:0097363">
    <property type="term" value="F:protein O-acetylglucosaminyltransferase activity"/>
    <property type="evidence" value="ECO:0007669"/>
    <property type="project" value="TreeGrafter"/>
</dbReference>
<dbReference type="Pfam" id="PF13414">
    <property type="entry name" value="TPR_11"/>
    <property type="match status" value="1"/>
</dbReference>
<feature type="repeat" description="TPR" evidence="1">
    <location>
        <begin position="108"/>
        <end position="141"/>
    </location>
</feature>
<dbReference type="SMART" id="SM00028">
    <property type="entry name" value="TPR"/>
    <property type="match status" value="5"/>
</dbReference>
<accession>A0A517PDB4</accession>
<dbReference type="InterPro" id="IPR011990">
    <property type="entry name" value="TPR-like_helical_dom_sf"/>
</dbReference>
<dbReference type="PANTHER" id="PTHR44366:SF1">
    <property type="entry name" value="UDP-N-ACETYLGLUCOSAMINE--PEPTIDE N-ACETYLGLUCOSAMINYLTRANSFERASE 110 KDA SUBUNIT"/>
    <property type="match status" value="1"/>
</dbReference>
<dbReference type="Pfam" id="PF13432">
    <property type="entry name" value="TPR_16"/>
    <property type="match status" value="1"/>
</dbReference>
<dbReference type="InterPro" id="IPR019734">
    <property type="entry name" value="TPR_rpt"/>
</dbReference>
<dbReference type="SUPFAM" id="SSF48452">
    <property type="entry name" value="TPR-like"/>
    <property type="match status" value="1"/>
</dbReference>
<feature type="repeat" description="TPR" evidence="1">
    <location>
        <begin position="40"/>
        <end position="73"/>
    </location>
</feature>
<proteinExistence type="predicted"/>
<feature type="compositionally biased region" description="Low complexity" evidence="2">
    <location>
        <begin position="332"/>
        <end position="360"/>
    </location>
</feature>
<gene>
    <name evidence="3" type="ORF">CA12_34840</name>
</gene>
<organism evidence="3 4">
    <name type="scientific">Alienimonas californiensis</name>
    <dbReference type="NCBI Taxonomy" id="2527989"/>
    <lineage>
        <taxon>Bacteria</taxon>
        <taxon>Pseudomonadati</taxon>
        <taxon>Planctomycetota</taxon>
        <taxon>Planctomycetia</taxon>
        <taxon>Planctomycetales</taxon>
        <taxon>Planctomycetaceae</taxon>
        <taxon>Alienimonas</taxon>
    </lineage>
</organism>